<accession>A0A1G8BSM5</accession>
<dbReference type="EMBL" id="FNAN01000034">
    <property type="protein sequence ID" value="SDH36162.1"/>
    <property type="molecule type" value="Genomic_DNA"/>
</dbReference>
<proteinExistence type="predicted"/>
<feature type="domain" description="Helix-turn-helix" evidence="1">
    <location>
        <begin position="65"/>
        <end position="113"/>
    </location>
</feature>
<protein>
    <submittedName>
        <fullName evidence="2">Helix-turn-helix domain-containing protein</fullName>
    </submittedName>
</protein>
<organism evidence="2 3">
    <name type="scientific">Dyadobacter soli</name>
    <dbReference type="NCBI Taxonomy" id="659014"/>
    <lineage>
        <taxon>Bacteria</taxon>
        <taxon>Pseudomonadati</taxon>
        <taxon>Bacteroidota</taxon>
        <taxon>Cytophagia</taxon>
        <taxon>Cytophagales</taxon>
        <taxon>Spirosomataceae</taxon>
        <taxon>Dyadobacter</taxon>
    </lineage>
</organism>
<gene>
    <name evidence="2" type="ORF">SAMN04487996_13425</name>
</gene>
<dbReference type="Pfam" id="PF12728">
    <property type="entry name" value="HTH_17"/>
    <property type="match status" value="1"/>
</dbReference>
<evidence type="ECO:0000313" key="3">
    <source>
        <dbReference type="Proteomes" id="UP000198748"/>
    </source>
</evidence>
<name>A0A1G8BSM5_9BACT</name>
<sequence length="120" mass="13725">MVVDVLIINVKQAAMEKKGKQTEESSALYAHQLVTLADLEKFKEQMLSEMRRLLAGGGAQHSKQWLKSREVRKLLDISPGKLHAMRLSRQLSFMRIGGVIYYDRADIDKMFEKFKTAAVK</sequence>
<dbReference type="AlphaFoldDB" id="A0A1G8BSM5"/>
<evidence type="ECO:0000313" key="2">
    <source>
        <dbReference type="EMBL" id="SDH36162.1"/>
    </source>
</evidence>
<dbReference type="PANTHER" id="PTHR34585">
    <property type="match status" value="1"/>
</dbReference>
<dbReference type="STRING" id="659014.SAMN04487996_13425"/>
<evidence type="ECO:0000259" key="1">
    <source>
        <dbReference type="Pfam" id="PF12728"/>
    </source>
</evidence>
<keyword evidence="3" id="KW-1185">Reference proteome</keyword>
<dbReference type="PANTHER" id="PTHR34585:SF22">
    <property type="entry name" value="HELIX-TURN-HELIX DOMAIN-CONTAINING PROTEIN"/>
    <property type="match status" value="1"/>
</dbReference>
<reference evidence="3" key="1">
    <citation type="submission" date="2016-10" db="EMBL/GenBank/DDBJ databases">
        <authorList>
            <person name="Varghese N."/>
            <person name="Submissions S."/>
        </authorList>
    </citation>
    <scope>NUCLEOTIDE SEQUENCE [LARGE SCALE GENOMIC DNA]</scope>
    <source>
        <strain evidence="3">DSM 25329</strain>
    </source>
</reference>
<dbReference type="InterPro" id="IPR041657">
    <property type="entry name" value="HTH_17"/>
</dbReference>
<dbReference type="Proteomes" id="UP000198748">
    <property type="component" value="Unassembled WGS sequence"/>
</dbReference>